<feature type="transmembrane region" description="Helical" evidence="1">
    <location>
        <begin position="375"/>
        <end position="397"/>
    </location>
</feature>
<feature type="transmembrane region" description="Helical" evidence="1">
    <location>
        <begin position="417"/>
        <end position="434"/>
    </location>
</feature>
<dbReference type="GO" id="GO:0006508">
    <property type="term" value="P:proteolysis"/>
    <property type="evidence" value="ECO:0007669"/>
    <property type="project" value="InterPro"/>
</dbReference>
<keyword evidence="3" id="KW-0378">Hydrolase</keyword>
<feature type="transmembrane region" description="Helical" evidence="1">
    <location>
        <begin position="501"/>
        <end position="519"/>
    </location>
</feature>
<dbReference type="OrthoDB" id="9778250at2"/>
<dbReference type="SUPFAM" id="SSF53187">
    <property type="entry name" value="Zn-dependent exopeptidases"/>
    <property type="match status" value="1"/>
</dbReference>
<dbReference type="InterPro" id="IPR007484">
    <property type="entry name" value="Peptidase_M28"/>
</dbReference>
<dbReference type="GO" id="GO:0008235">
    <property type="term" value="F:metalloexopeptidase activity"/>
    <property type="evidence" value="ECO:0007669"/>
    <property type="project" value="InterPro"/>
</dbReference>
<dbReference type="PANTHER" id="PTHR12147">
    <property type="entry name" value="METALLOPEPTIDASE M28 FAMILY MEMBER"/>
    <property type="match status" value="1"/>
</dbReference>
<keyword evidence="1" id="KW-0472">Membrane</keyword>
<feature type="transmembrane region" description="Helical" evidence="1">
    <location>
        <begin position="531"/>
        <end position="549"/>
    </location>
</feature>
<dbReference type="Gene3D" id="3.40.630.10">
    <property type="entry name" value="Zn peptidases"/>
    <property type="match status" value="1"/>
</dbReference>
<keyword evidence="1" id="KW-0812">Transmembrane</keyword>
<proteinExistence type="predicted"/>
<evidence type="ECO:0000256" key="1">
    <source>
        <dbReference type="SAM" id="Phobius"/>
    </source>
</evidence>
<feature type="domain" description="Peptidase M28" evidence="2">
    <location>
        <begin position="117"/>
        <end position="311"/>
    </location>
</feature>
<dbReference type="AlphaFoldDB" id="A0A4Y9S8F0"/>
<keyword evidence="1" id="KW-1133">Transmembrane helix</keyword>
<name>A0A4Y9S8F0_9BURK</name>
<gene>
    <name evidence="3" type="ORF">E4L98_19680</name>
</gene>
<organism evidence="3 4">
    <name type="scientific">Duganella callida</name>
    <dbReference type="NCBI Taxonomy" id="2561932"/>
    <lineage>
        <taxon>Bacteria</taxon>
        <taxon>Pseudomonadati</taxon>
        <taxon>Pseudomonadota</taxon>
        <taxon>Betaproteobacteria</taxon>
        <taxon>Burkholderiales</taxon>
        <taxon>Oxalobacteraceae</taxon>
        <taxon>Telluria group</taxon>
        <taxon>Duganella</taxon>
    </lineage>
</organism>
<evidence type="ECO:0000259" key="2">
    <source>
        <dbReference type="Pfam" id="PF04389"/>
    </source>
</evidence>
<dbReference type="PANTHER" id="PTHR12147:SF26">
    <property type="entry name" value="PEPTIDASE M28 DOMAIN-CONTAINING PROTEIN"/>
    <property type="match status" value="1"/>
</dbReference>
<reference evidence="3 4" key="1">
    <citation type="submission" date="2019-03" db="EMBL/GenBank/DDBJ databases">
        <title>Draft Genome Sequence of Duganella callidus sp. nov., a Novel Duganella Species Isolated from Cultivated Soil.</title>
        <authorList>
            <person name="Raths R."/>
            <person name="Peta V."/>
            <person name="Bucking H."/>
        </authorList>
    </citation>
    <scope>NUCLEOTIDE SEQUENCE [LARGE SCALE GENOMIC DNA]</scope>
    <source>
        <strain evidence="3 4">DN04</strain>
    </source>
</reference>
<dbReference type="Proteomes" id="UP000297729">
    <property type="component" value="Unassembled WGS sequence"/>
</dbReference>
<feature type="transmembrane region" description="Helical" evidence="1">
    <location>
        <begin position="556"/>
        <end position="577"/>
    </location>
</feature>
<accession>A0A4Y9S8F0</accession>
<feature type="transmembrane region" description="Helical" evidence="1">
    <location>
        <begin position="446"/>
        <end position="466"/>
    </location>
</feature>
<sequence length="777" mass="83309">MTFSMATQTTLSPKVNWALGSCAILVLLLLAVLGLSAARLPAPQPASAPSDAFSAARAMDHLRQIAHEPHAVGTAANARVRAYLIERLQALGLQPEVQTGMGRMNNRPWGAVGIVNNIVVRVPGASSAAGGPPRKALLLAAHYDSVPTGPGAADDGASVAAILETLRALQTGARLQNDLIVLFTDGEEAGLLGSDLFVKSHPWAKEAGLVLNFEYRGNSGPMLMFETSPGNGKLVTALAQSLPQQVASSMLYELYKVMPNDTDMSSFKRIGVPGLNFAAIEKPVSYHLQTDSIDNLNQATLQQQGEIMLTLTRQFGNRPLEDLSATDRVYFDLPGIGLVHYTTTAVIPLMLVTAAALCAVAVLGIKGGMLRPLRVLLAMPLFLLMAVLLGVGCQLIWGGVSLLHPEYGVLGDPYNSQWYLLAFVALVIGAYIAMKAGVARWLRPMELGFGALVLWLLLLLITSFAMPGVTFMFGWPLLAMLGVLAVLFSRRGSAVTAGTRTALLVLGLAPAVILFAPVVRNLYIGLSPQMSVVTGLVLALVAGLMTPLLTVLTRRFLLPAVPLAAGAVFLIAGSMTAQIDAAHPNTSNLFYAWDSASGKAFWISRDQQLGGWSKHYFPTVSDKQQVPEVFGVNSRKYWVSPAPRMPGLEAPQIAVLSDTSKDGVREVRFKVRTLRQAPVFSVKVEGAEVLASRVDGQPFTQKPNPLWLLEAYGMEQRELEVALQVKAGKPFNIRVNDETYGLPHNGITVMPRPAGLIQSIYGTNGDTVRAVRVKSFS</sequence>
<comment type="caution">
    <text evidence="3">The sequence shown here is derived from an EMBL/GenBank/DDBJ whole genome shotgun (WGS) entry which is preliminary data.</text>
</comment>
<feature type="transmembrane region" description="Helical" evidence="1">
    <location>
        <begin position="472"/>
        <end position="489"/>
    </location>
</feature>
<keyword evidence="4" id="KW-1185">Reference proteome</keyword>
<feature type="transmembrane region" description="Helical" evidence="1">
    <location>
        <begin position="338"/>
        <end position="363"/>
    </location>
</feature>
<dbReference type="InterPro" id="IPR045175">
    <property type="entry name" value="M28_fam"/>
</dbReference>
<protein>
    <submittedName>
        <fullName evidence="3">M20/M25/M40 family metallo-hydrolase</fullName>
    </submittedName>
</protein>
<dbReference type="EMBL" id="SPVG01000194">
    <property type="protein sequence ID" value="TFW17882.1"/>
    <property type="molecule type" value="Genomic_DNA"/>
</dbReference>
<dbReference type="Pfam" id="PF04389">
    <property type="entry name" value="Peptidase_M28"/>
    <property type="match status" value="1"/>
</dbReference>
<evidence type="ECO:0000313" key="4">
    <source>
        <dbReference type="Proteomes" id="UP000297729"/>
    </source>
</evidence>
<evidence type="ECO:0000313" key="3">
    <source>
        <dbReference type="EMBL" id="TFW17882.1"/>
    </source>
</evidence>